<feature type="region of interest" description="Disordered" evidence="1">
    <location>
        <begin position="31"/>
        <end position="240"/>
    </location>
</feature>
<feature type="compositionally biased region" description="Acidic residues" evidence="1">
    <location>
        <begin position="164"/>
        <end position="177"/>
    </location>
</feature>
<evidence type="ECO:0000256" key="1">
    <source>
        <dbReference type="SAM" id="MobiDB-lite"/>
    </source>
</evidence>
<feature type="compositionally biased region" description="Polar residues" evidence="1">
    <location>
        <begin position="513"/>
        <end position="529"/>
    </location>
</feature>
<organism evidence="2 3">
    <name type="scientific">Acrasis kona</name>
    <dbReference type="NCBI Taxonomy" id="1008807"/>
    <lineage>
        <taxon>Eukaryota</taxon>
        <taxon>Discoba</taxon>
        <taxon>Heterolobosea</taxon>
        <taxon>Tetramitia</taxon>
        <taxon>Eutetramitia</taxon>
        <taxon>Acrasidae</taxon>
        <taxon>Acrasis</taxon>
    </lineage>
</organism>
<feature type="region of interest" description="Disordered" evidence="1">
    <location>
        <begin position="493"/>
        <end position="543"/>
    </location>
</feature>
<feature type="compositionally biased region" description="Polar residues" evidence="1">
    <location>
        <begin position="88"/>
        <end position="97"/>
    </location>
</feature>
<sequence length="997" mass="114206">MWRNSFDDDSESEDEVIDIVYRQDTAKDLLAQLGGQEHDNQDEEPLSPALIQPSTQKEETPLSDSRSQSQPLFSSISSSAPRSIKLSTLQQNPSSITIEDHENSAHSIILDVESSDSEPEQPDIIDDQDDDFDEFFVEQNQKRKKPILSQSQPISSKNQLSSNEDIEDFSDEDEEEYFTFNHSRFDKPKPTLSIQNTISEINSQPPPKHNKSPFQSPKQKKQKVNSSSVFSTTPKKVTPSQFSSNYLIQSRLAEVQKITSKPSISKSTSPFINHHIHHETIDVDEIEDDVADFDDDQMKVDPQEKLAPTTNVNQNWLSNYRQNSTTLAPHNTHRSDQGATPNRHDLVKNIRAPSGTLQSRYKFAVANITNDFTFLQHGINNVKSTQNINTEHITVKIILEREEGHLLFTVCRMDDDSFVDVLFDQSTRTSLHLTVGRKYDIYKPWTEYQHDERRIITNTFFTLLNQEYKHDQLDVTDDLKQLKKIRVKTLLSESEKKKKGSKNTPKAQRKANAISSPSSNARKTLNFDSQQEEEEEERQHQNIRISNRVQQTCVTFNESMYESSFNQVCKFDACVYYIWSFESLLSHVSKTDLGVALKSKNTLLVRIKDRLAVIELPVGEFTYWKDVITNGIGRSFTFEWMKFMGTRFVKQKSGLFHILKHFNHHDHQIEMSQIDLFTCTIDVMLHPLDQIPSVSIPPLTSSQDRRRVSGTVLLMRDLRDTFSPHAFVVYLSNPDCPVDPIHTLFVKRSPHQCTDYIVALSVCVGHNISVDVSVRQSDQLLIVDQWSCLMFEPPTVTTVTCIDDMSALDRRKRLENLFDKVPTLLDMTTVSDGDSQSVVVCHEEFQLYGLGNVDGYLTSIDKDKAPKPFVMCCAHCSAPIEADRKMCRYCLSDKPQHTLLLNIHARMTDRIHLRVDHGAVERIFKPKQIKPMKKPTGSETFEQAEKVLIKDQKSKFLVFCYGVEVVDGVKHVYLEGAVPNKTNGRLKYVFEPLWSLM</sequence>
<evidence type="ECO:0000313" key="3">
    <source>
        <dbReference type="Proteomes" id="UP001431209"/>
    </source>
</evidence>
<feature type="compositionally biased region" description="Polar residues" evidence="1">
    <location>
        <begin position="148"/>
        <end position="163"/>
    </location>
</feature>
<comment type="caution">
    <text evidence="2">The sequence shown here is derived from an EMBL/GenBank/DDBJ whole genome shotgun (WGS) entry which is preliminary data.</text>
</comment>
<feature type="compositionally biased region" description="Acidic residues" evidence="1">
    <location>
        <begin position="113"/>
        <end position="136"/>
    </location>
</feature>
<feature type="compositionally biased region" description="Polar residues" evidence="1">
    <location>
        <begin position="192"/>
        <end position="203"/>
    </location>
</feature>
<protein>
    <submittedName>
        <fullName evidence="2">Glycine cleavage system H protein</fullName>
    </submittedName>
</protein>
<feature type="compositionally biased region" description="Low complexity" evidence="1">
    <location>
        <begin position="63"/>
        <end position="87"/>
    </location>
</feature>
<evidence type="ECO:0000313" key="2">
    <source>
        <dbReference type="EMBL" id="KAL0483682.1"/>
    </source>
</evidence>
<feature type="compositionally biased region" description="Polar residues" evidence="1">
    <location>
        <begin position="229"/>
        <end position="240"/>
    </location>
</feature>
<dbReference type="AlphaFoldDB" id="A0AAW2Z4V4"/>
<proteinExistence type="predicted"/>
<gene>
    <name evidence="2" type="ORF">AKO1_013983</name>
</gene>
<name>A0AAW2Z4V4_9EUKA</name>
<keyword evidence="3" id="KW-1185">Reference proteome</keyword>
<dbReference type="Proteomes" id="UP001431209">
    <property type="component" value="Unassembled WGS sequence"/>
</dbReference>
<reference evidence="2 3" key="1">
    <citation type="submission" date="2024-03" db="EMBL/GenBank/DDBJ databases">
        <title>The Acrasis kona genome and developmental transcriptomes reveal deep origins of eukaryotic multicellular pathways.</title>
        <authorList>
            <person name="Sheikh S."/>
            <person name="Fu C.-J."/>
            <person name="Brown M.W."/>
            <person name="Baldauf S.L."/>
        </authorList>
    </citation>
    <scope>NUCLEOTIDE SEQUENCE [LARGE SCALE GENOMIC DNA]</scope>
    <source>
        <strain evidence="2 3">ATCC MYA-3509</strain>
    </source>
</reference>
<accession>A0AAW2Z4V4</accession>
<dbReference type="EMBL" id="JAOPGA020000974">
    <property type="protein sequence ID" value="KAL0483682.1"/>
    <property type="molecule type" value="Genomic_DNA"/>
</dbReference>